<organism evidence="2 3">
    <name type="scientific">Microcystis aeruginosa PCC 9717</name>
    <dbReference type="NCBI Taxonomy" id="1160286"/>
    <lineage>
        <taxon>Bacteria</taxon>
        <taxon>Bacillati</taxon>
        <taxon>Cyanobacteriota</taxon>
        <taxon>Cyanophyceae</taxon>
        <taxon>Oscillatoriophycideae</taxon>
        <taxon>Chroococcales</taxon>
        <taxon>Microcystaceae</taxon>
        <taxon>Microcystis</taxon>
    </lineage>
</organism>
<evidence type="ECO:0000313" key="3">
    <source>
        <dbReference type="Proteomes" id="UP000003172"/>
    </source>
</evidence>
<protein>
    <recommendedName>
        <fullName evidence="1">DUF4440 domain-containing protein</fullName>
    </recommendedName>
</protein>
<dbReference type="InterPro" id="IPR011944">
    <property type="entry name" value="Steroid_delta5-4_isomerase"/>
</dbReference>
<dbReference type="Proteomes" id="UP000003172">
    <property type="component" value="Unassembled WGS sequence"/>
</dbReference>
<feature type="domain" description="DUF4440" evidence="1">
    <location>
        <begin position="37"/>
        <end position="147"/>
    </location>
</feature>
<dbReference type="SUPFAM" id="SSF54427">
    <property type="entry name" value="NTF2-like"/>
    <property type="match status" value="1"/>
</dbReference>
<dbReference type="HOGENOM" id="CLU_1968328_0_0_3"/>
<dbReference type="EMBL" id="CAII01000550">
    <property type="protein sequence ID" value="CCH99225.1"/>
    <property type="molecule type" value="Genomic_DNA"/>
</dbReference>
<dbReference type="NCBIfam" id="TIGR02246">
    <property type="entry name" value="SgcJ/EcaC family oxidoreductase"/>
    <property type="match status" value="1"/>
</dbReference>
<reference evidence="2 3" key="1">
    <citation type="submission" date="2012-04" db="EMBL/GenBank/DDBJ databases">
        <authorList>
            <person name="Genoscope - CEA"/>
        </authorList>
    </citation>
    <scope>NUCLEOTIDE SEQUENCE [LARGE SCALE GENOMIC DNA]</scope>
    <source>
        <strain evidence="2 3">9717</strain>
    </source>
</reference>
<proteinExistence type="predicted"/>
<name>I4FUA0_MICAE</name>
<accession>I4FUA0</accession>
<sequence length="157" mass="17909">MEKFLLKLSHADAPPIQNPQSKMGYSLMESSDHAKIRSVFEEVYPTNVRERDLSAYADMYTKDALWMAPGVPDRSGIAEIVEGFAEQIAQNDIDPIFTAEEIKVMGDFGYVIGISRATIRPKDGSPSRSVKFRALWLMKKEQDVWKISRQIWNNKPE</sequence>
<gene>
    <name evidence="2" type="ORF">MICAB_5940008</name>
</gene>
<evidence type="ECO:0000259" key="1">
    <source>
        <dbReference type="Pfam" id="PF14534"/>
    </source>
</evidence>
<dbReference type="Pfam" id="PF14534">
    <property type="entry name" value="DUF4440"/>
    <property type="match status" value="1"/>
</dbReference>
<dbReference type="InterPro" id="IPR027843">
    <property type="entry name" value="DUF4440"/>
</dbReference>
<dbReference type="InterPro" id="IPR032710">
    <property type="entry name" value="NTF2-like_dom_sf"/>
</dbReference>
<dbReference type="RefSeq" id="WP_002762504.1">
    <property type="nucleotide sequence ID" value="NZ_HE972753.1"/>
</dbReference>
<evidence type="ECO:0000313" key="2">
    <source>
        <dbReference type="EMBL" id="CCH99225.1"/>
    </source>
</evidence>
<comment type="caution">
    <text evidence="2">The sequence shown here is derived from an EMBL/GenBank/DDBJ whole genome shotgun (WGS) entry which is preliminary data.</text>
</comment>
<dbReference type="Gene3D" id="3.10.450.50">
    <property type="match status" value="1"/>
</dbReference>
<dbReference type="AlphaFoldDB" id="I4FUA0"/>